<dbReference type="AlphaFoldDB" id="A0A7K1KNN9"/>
<sequence>MLFKRLVLPMFLVCVFSAPVHADASQTPTDRVKAGVELLISVLSDPKAQDPAYHEETVRKLREEAEKFIDFKLVTMFSVGRPWTAMTPQMQDDLTEAFVQLLERTYLRRIPAYGGQDVKYTGEQVEGNRAKVFTELVDKDKKIIVEFRLRIVQDLWMIYDVVAEGVSLVANYRSQFSQVLNSGTPEDLLKLIRERIEKLDSGQDDGSQDLAVPQQG</sequence>
<dbReference type="Proteomes" id="UP000461162">
    <property type="component" value="Unassembled WGS sequence"/>
</dbReference>
<comment type="caution">
    <text evidence="2">The sequence shown here is derived from an EMBL/GenBank/DDBJ whole genome shotgun (WGS) entry which is preliminary data.</text>
</comment>
<evidence type="ECO:0000313" key="3">
    <source>
        <dbReference type="Proteomes" id="UP000461162"/>
    </source>
</evidence>
<evidence type="ECO:0000313" key="2">
    <source>
        <dbReference type="EMBL" id="MUM77693.1"/>
    </source>
</evidence>
<dbReference type="Pfam" id="PF05494">
    <property type="entry name" value="MlaC"/>
    <property type="match status" value="1"/>
</dbReference>
<reference evidence="2 3" key="1">
    <citation type="submission" date="2019-11" db="EMBL/GenBank/DDBJ databases">
        <title>Pseudodesulfovibrio alkaliphilus, sp. nov., an alkaliphilic sulfate-reducing bacteria from mud volcano of Taman peninsula, Russia.</title>
        <authorList>
            <person name="Frolova A."/>
            <person name="Merkel A.Y."/>
            <person name="Slobodkin A.I."/>
        </authorList>
    </citation>
    <scope>NUCLEOTIDE SEQUENCE [LARGE SCALE GENOMIC DNA]</scope>
    <source>
        <strain evidence="2 3">F-1</strain>
    </source>
</reference>
<dbReference type="PANTHER" id="PTHR36573:SF1">
    <property type="entry name" value="INTERMEMBRANE PHOSPHOLIPID TRANSPORT SYSTEM BINDING PROTEIN MLAC"/>
    <property type="match status" value="1"/>
</dbReference>
<dbReference type="PIRSF" id="PIRSF004649">
    <property type="entry name" value="MlaC"/>
    <property type="match status" value="1"/>
</dbReference>
<dbReference type="InterPro" id="IPR042245">
    <property type="entry name" value="Tgt2/MlaC_sf"/>
</dbReference>
<organism evidence="2 3">
    <name type="scientific">Pseudodesulfovibrio alkaliphilus</name>
    <dbReference type="NCBI Taxonomy" id="2661613"/>
    <lineage>
        <taxon>Bacteria</taxon>
        <taxon>Pseudomonadati</taxon>
        <taxon>Thermodesulfobacteriota</taxon>
        <taxon>Desulfovibrionia</taxon>
        <taxon>Desulfovibrionales</taxon>
        <taxon>Desulfovibrionaceae</taxon>
    </lineage>
</organism>
<dbReference type="RefSeq" id="WP_155934110.1">
    <property type="nucleotide sequence ID" value="NZ_WODC01000005.1"/>
</dbReference>
<name>A0A7K1KNN9_9BACT</name>
<feature type="signal peptide" evidence="1">
    <location>
        <begin position="1"/>
        <end position="22"/>
    </location>
</feature>
<feature type="chain" id="PRO_5029491388" evidence="1">
    <location>
        <begin position="23"/>
        <end position="216"/>
    </location>
</feature>
<dbReference type="PANTHER" id="PTHR36573">
    <property type="entry name" value="INTERMEMBRANE PHOSPHOLIPID TRANSPORT SYSTEM BINDING PROTEIN MLAC"/>
    <property type="match status" value="1"/>
</dbReference>
<dbReference type="InterPro" id="IPR008869">
    <property type="entry name" value="MlaC/ttg2D"/>
</dbReference>
<keyword evidence="3" id="KW-1185">Reference proteome</keyword>
<keyword evidence="1" id="KW-0732">Signal</keyword>
<dbReference type="EMBL" id="WODC01000005">
    <property type="protein sequence ID" value="MUM77693.1"/>
    <property type="molecule type" value="Genomic_DNA"/>
</dbReference>
<accession>A0A7K1KNN9</accession>
<evidence type="ECO:0000256" key="1">
    <source>
        <dbReference type="SAM" id="SignalP"/>
    </source>
</evidence>
<proteinExistence type="predicted"/>
<gene>
    <name evidence="2" type="ORF">GKC30_08610</name>
</gene>
<protein>
    <submittedName>
        <fullName evidence="2">ABC transporter substrate-binding protein</fullName>
    </submittedName>
</protein>
<dbReference type="Gene3D" id="3.10.450.710">
    <property type="entry name" value="Tgt2/MlaC"/>
    <property type="match status" value="1"/>
</dbReference>